<dbReference type="GO" id="GO:0032259">
    <property type="term" value="P:methylation"/>
    <property type="evidence" value="ECO:0007669"/>
    <property type="project" value="UniProtKB-KW"/>
</dbReference>
<dbReference type="OrthoDB" id="5464618at2"/>
<gene>
    <name evidence="1" type="ORF">SAMN04487990_10156</name>
</gene>
<keyword evidence="1" id="KW-0808">Transferase</keyword>
<name>A0A1H3VDR5_BIZPA</name>
<dbReference type="EMBL" id="FNQK01000001">
    <property type="protein sequence ID" value="SDZ72870.1"/>
    <property type="molecule type" value="Genomic_DNA"/>
</dbReference>
<dbReference type="GO" id="GO:0008168">
    <property type="term" value="F:methyltransferase activity"/>
    <property type="evidence" value="ECO:0007669"/>
    <property type="project" value="UniProtKB-KW"/>
</dbReference>
<protein>
    <submittedName>
        <fullName evidence="1">Predicted O-methyltransferase YrrM</fullName>
    </submittedName>
</protein>
<dbReference type="AlphaFoldDB" id="A0A1H3VDR5"/>
<dbReference type="RefSeq" id="WP_092130986.1">
    <property type="nucleotide sequence ID" value="NZ_FNQK01000001.1"/>
</dbReference>
<keyword evidence="2" id="KW-1185">Reference proteome</keyword>
<dbReference type="CDD" id="cd02440">
    <property type="entry name" value="AdoMet_MTases"/>
    <property type="match status" value="1"/>
</dbReference>
<sequence>MWYSILAYFKFLTKASNQHGVHSPFVYNFITKCVYDNTRYSAYTALKHYRKQLSSSKETLEVSDFGAGSRVMKTKTRRVGAMAKKAGTPLKRAKLMYRMTRYFNMEELLELGTSLGTAPHAMHLGNPKAQITTIEGCPNTAEFAKQSLKQNNVANTTVITGDFRSVLQKQNTRPYDLVFFDGHHEKEATIAYFESLVVNTHNDSVFIFDDIYWSRGMTEAWEYIKQHPQVTVTVDLFFWGIVFFRKEQVKEHFKIRF</sequence>
<evidence type="ECO:0000313" key="1">
    <source>
        <dbReference type="EMBL" id="SDZ72870.1"/>
    </source>
</evidence>
<accession>A0A1H3VDR5</accession>
<dbReference type="Pfam" id="PF13578">
    <property type="entry name" value="Methyltransf_24"/>
    <property type="match status" value="1"/>
</dbReference>
<keyword evidence="1" id="KW-0489">Methyltransferase</keyword>
<evidence type="ECO:0000313" key="2">
    <source>
        <dbReference type="Proteomes" id="UP000198846"/>
    </source>
</evidence>
<dbReference type="Gene3D" id="3.40.50.150">
    <property type="entry name" value="Vaccinia Virus protein VP39"/>
    <property type="match status" value="1"/>
</dbReference>
<organism evidence="1 2">
    <name type="scientific">Bizionia paragorgiae</name>
    <dbReference type="NCBI Taxonomy" id="283786"/>
    <lineage>
        <taxon>Bacteria</taxon>
        <taxon>Pseudomonadati</taxon>
        <taxon>Bacteroidota</taxon>
        <taxon>Flavobacteriia</taxon>
        <taxon>Flavobacteriales</taxon>
        <taxon>Flavobacteriaceae</taxon>
        <taxon>Bizionia</taxon>
    </lineage>
</organism>
<dbReference type="STRING" id="283786.SAMN04487990_10156"/>
<dbReference type="Proteomes" id="UP000198846">
    <property type="component" value="Unassembled WGS sequence"/>
</dbReference>
<dbReference type="InterPro" id="IPR029063">
    <property type="entry name" value="SAM-dependent_MTases_sf"/>
</dbReference>
<dbReference type="SUPFAM" id="SSF53335">
    <property type="entry name" value="S-adenosyl-L-methionine-dependent methyltransferases"/>
    <property type="match status" value="1"/>
</dbReference>
<proteinExistence type="predicted"/>
<reference evidence="1 2" key="1">
    <citation type="submission" date="2016-10" db="EMBL/GenBank/DDBJ databases">
        <authorList>
            <person name="de Groot N.N."/>
        </authorList>
    </citation>
    <scope>NUCLEOTIDE SEQUENCE [LARGE SCALE GENOMIC DNA]</scope>
    <source>
        <strain evidence="1 2">DSM 23842</strain>
    </source>
</reference>